<evidence type="ECO:0000256" key="14">
    <source>
        <dbReference type="ARBA" id="ARBA00023212"/>
    </source>
</evidence>
<dbReference type="GO" id="GO:0097729">
    <property type="term" value="C:9+2 motile cilium"/>
    <property type="evidence" value="ECO:0007669"/>
    <property type="project" value="UniProtKB-ARBA"/>
</dbReference>
<evidence type="ECO:0000256" key="8">
    <source>
        <dbReference type="ARBA" id="ARBA00022840"/>
    </source>
</evidence>
<evidence type="ECO:0000256" key="17">
    <source>
        <dbReference type="ARBA" id="ARBA00063032"/>
    </source>
</evidence>
<dbReference type="InterPro" id="IPR043157">
    <property type="entry name" value="Dynein_AAA1S"/>
</dbReference>
<dbReference type="FunFam" id="1.20.920.30:FF:000005">
    <property type="entry name" value="Dynein, axonemal, heavy chain 2"/>
    <property type="match status" value="1"/>
</dbReference>
<dbReference type="FunFam" id="3.40.50.300:FF:002141">
    <property type="entry name" value="Dynein heavy chain"/>
    <property type="match status" value="1"/>
</dbReference>
<comment type="subunit">
    <text evidence="17">The I1 inner arm complex (also known as the f dynein complex) is a two-headed isoform composed of two heavy chains (1-alpha and 1-beta), three intermediate chains and three light chains. I1 occupies a specific position proximal to the first radial spoke and repeats every 96 nm along the length of the axoneme.</text>
</comment>
<dbReference type="FunFam" id="1.10.287.2620:FF:000002">
    <property type="entry name" value="Dynein heavy chain 2, axonemal"/>
    <property type="match status" value="1"/>
</dbReference>
<evidence type="ECO:0000256" key="16">
    <source>
        <dbReference type="ARBA" id="ARBA00054075"/>
    </source>
</evidence>
<dbReference type="FunFam" id="3.40.50.300:FF:000049">
    <property type="entry name" value="Dynein, axonemal, heavy chain 5"/>
    <property type="match status" value="1"/>
</dbReference>
<dbReference type="FunFam" id="3.10.490.20:FF:000008">
    <property type="entry name" value="dynein heavy chain 2, axonemal"/>
    <property type="match status" value="1"/>
</dbReference>
<dbReference type="GO" id="GO:0051959">
    <property type="term" value="F:dynein light intermediate chain binding"/>
    <property type="evidence" value="ECO:0007669"/>
    <property type="project" value="InterPro"/>
</dbReference>
<dbReference type="GO" id="GO:0005524">
    <property type="term" value="F:ATP binding"/>
    <property type="evidence" value="ECO:0007669"/>
    <property type="project" value="UniProtKB-KW"/>
</dbReference>
<evidence type="ECO:0000256" key="1">
    <source>
        <dbReference type="ARBA" id="ARBA00004230"/>
    </source>
</evidence>
<dbReference type="FunFam" id="3.40.50.300:FF:000153">
    <property type="entry name" value="Dynein axonemal heavy chain 1"/>
    <property type="match status" value="1"/>
</dbReference>
<dbReference type="InterPro" id="IPR035706">
    <property type="entry name" value="AAA_9"/>
</dbReference>
<dbReference type="InterPro" id="IPR041466">
    <property type="entry name" value="Dynein_AAA5_ext"/>
</dbReference>
<dbReference type="InterPro" id="IPR003593">
    <property type="entry name" value="AAA+_ATPase"/>
</dbReference>
<dbReference type="EMBL" id="CAJNOK010000073">
    <property type="protein sequence ID" value="CAF0727175.1"/>
    <property type="molecule type" value="Genomic_DNA"/>
</dbReference>
<organism evidence="22 25">
    <name type="scientific">Didymodactylos carnosus</name>
    <dbReference type="NCBI Taxonomy" id="1234261"/>
    <lineage>
        <taxon>Eukaryota</taxon>
        <taxon>Metazoa</taxon>
        <taxon>Spiralia</taxon>
        <taxon>Gnathifera</taxon>
        <taxon>Rotifera</taxon>
        <taxon>Eurotatoria</taxon>
        <taxon>Bdelloidea</taxon>
        <taxon>Philodinida</taxon>
        <taxon>Philodinidae</taxon>
        <taxon>Didymodactylos</taxon>
    </lineage>
</organism>
<dbReference type="Gene3D" id="1.10.8.1220">
    <property type="match status" value="1"/>
</dbReference>
<dbReference type="Pfam" id="PF03028">
    <property type="entry name" value="Dynein_heavy"/>
    <property type="match status" value="1"/>
</dbReference>
<dbReference type="FunFam" id="1.20.140.100:FF:000001">
    <property type="entry name" value="dynein heavy chain 17, axonemal"/>
    <property type="match status" value="1"/>
</dbReference>
<dbReference type="InterPro" id="IPR004273">
    <property type="entry name" value="Dynein_heavy_D6_P-loop"/>
</dbReference>
<keyword evidence="25" id="KW-1185">Reference proteome</keyword>
<dbReference type="FunFam" id="1.10.8.1220:FF:000001">
    <property type="entry name" value="Dynein axonemal heavy chain 5"/>
    <property type="match status" value="1"/>
</dbReference>
<dbReference type="InterPro" id="IPR041589">
    <property type="entry name" value="DNAH3_AAA_lid_1"/>
</dbReference>
<dbReference type="Gene3D" id="1.10.8.720">
    <property type="entry name" value="Region D6 of dynein motor"/>
    <property type="match status" value="1"/>
</dbReference>
<dbReference type="Gene3D" id="3.10.490.20">
    <property type="match status" value="1"/>
</dbReference>
<evidence type="ECO:0000256" key="6">
    <source>
        <dbReference type="ARBA" id="ARBA00022737"/>
    </source>
</evidence>
<evidence type="ECO:0000256" key="12">
    <source>
        <dbReference type="ARBA" id="ARBA00023069"/>
    </source>
</evidence>
<evidence type="ECO:0000256" key="4">
    <source>
        <dbReference type="ARBA" id="ARBA00022490"/>
    </source>
</evidence>
<keyword evidence="6" id="KW-0677">Repeat</keyword>
<reference evidence="22" key="1">
    <citation type="submission" date="2021-02" db="EMBL/GenBank/DDBJ databases">
        <authorList>
            <person name="Nowell W R."/>
        </authorList>
    </citation>
    <scope>NUCLEOTIDE SEQUENCE</scope>
</reference>
<evidence type="ECO:0000256" key="11">
    <source>
        <dbReference type="ARBA" id="ARBA00023054"/>
    </source>
</evidence>
<dbReference type="Gene3D" id="1.20.1270.280">
    <property type="match status" value="1"/>
</dbReference>
<dbReference type="FunFam" id="1.10.8.710:FF:000001">
    <property type="entry name" value="Dynein axonemal heavy chain 2"/>
    <property type="match status" value="1"/>
</dbReference>
<dbReference type="Proteomes" id="UP000663829">
    <property type="component" value="Unassembled WGS sequence"/>
</dbReference>
<feature type="coiled-coil region" evidence="19">
    <location>
        <begin position="2106"/>
        <end position="2158"/>
    </location>
</feature>
<feature type="coiled-coil region" evidence="19">
    <location>
        <begin position="2472"/>
        <end position="2499"/>
    </location>
</feature>
<feature type="domain" description="AAA+ ATPase" evidence="20">
    <location>
        <begin position="681"/>
        <end position="817"/>
    </location>
</feature>
<dbReference type="Gene3D" id="3.40.50.300">
    <property type="entry name" value="P-loop containing nucleotide triphosphate hydrolases"/>
    <property type="match status" value="5"/>
</dbReference>
<evidence type="ECO:0000256" key="18">
    <source>
        <dbReference type="ARBA" id="ARBA00077719"/>
    </source>
</evidence>
<dbReference type="Pfam" id="PF17857">
    <property type="entry name" value="AAA_lid_1"/>
    <property type="match status" value="1"/>
</dbReference>
<dbReference type="FunFam" id="3.20.180.20:FF:000001">
    <property type="entry name" value="Dynein axonemal heavy chain 5"/>
    <property type="match status" value="1"/>
</dbReference>
<evidence type="ECO:0000256" key="13">
    <source>
        <dbReference type="ARBA" id="ARBA00023175"/>
    </source>
</evidence>
<keyword evidence="9" id="KW-0282">Flagellum</keyword>
<dbReference type="Gene3D" id="1.10.287.2620">
    <property type="match status" value="1"/>
</dbReference>
<evidence type="ECO:0000313" key="21">
    <source>
        <dbReference type="EMBL" id="CAF0727175.1"/>
    </source>
</evidence>
<keyword evidence="11 19" id="KW-0175">Coiled coil</keyword>
<dbReference type="Pfam" id="PF12777">
    <property type="entry name" value="MT"/>
    <property type="match status" value="1"/>
</dbReference>
<dbReference type="InterPro" id="IPR042219">
    <property type="entry name" value="AAA_lid_11_sf"/>
</dbReference>
<dbReference type="InterPro" id="IPR042228">
    <property type="entry name" value="Dynein_linker_3"/>
</dbReference>
<dbReference type="Pfam" id="PF18199">
    <property type="entry name" value="Dynein_C"/>
    <property type="match status" value="1"/>
</dbReference>
<keyword evidence="8" id="KW-0067">ATP-binding</keyword>
<dbReference type="Pfam" id="PF12781">
    <property type="entry name" value="AAA_9"/>
    <property type="match status" value="1"/>
</dbReference>
<evidence type="ECO:0000256" key="5">
    <source>
        <dbReference type="ARBA" id="ARBA00022701"/>
    </source>
</evidence>
<evidence type="ECO:0000313" key="22">
    <source>
        <dbReference type="EMBL" id="CAF0853351.1"/>
    </source>
</evidence>
<dbReference type="GO" id="GO:0005874">
    <property type="term" value="C:microtubule"/>
    <property type="evidence" value="ECO:0007669"/>
    <property type="project" value="UniProtKB-KW"/>
</dbReference>
<dbReference type="Gene3D" id="1.20.140.100">
    <property type="entry name" value="Dynein heavy chain, N-terminal domain 2"/>
    <property type="match status" value="1"/>
</dbReference>
<dbReference type="InterPro" id="IPR024317">
    <property type="entry name" value="Dynein_heavy_chain_D4_dom"/>
</dbReference>
<dbReference type="InterPro" id="IPR041228">
    <property type="entry name" value="Dynein_C"/>
</dbReference>
<dbReference type="InterPro" id="IPR026983">
    <property type="entry name" value="DHC"/>
</dbReference>
<dbReference type="GO" id="GO:0036156">
    <property type="term" value="C:inner dynein arm"/>
    <property type="evidence" value="ECO:0007669"/>
    <property type="project" value="UniProtKB-ARBA"/>
</dbReference>
<dbReference type="FunFam" id="3.40.50.300:FF:000044">
    <property type="entry name" value="Dynein heavy chain 5, axonemal"/>
    <property type="match status" value="1"/>
</dbReference>
<evidence type="ECO:0000256" key="9">
    <source>
        <dbReference type="ARBA" id="ARBA00022846"/>
    </source>
</evidence>
<feature type="domain" description="AAA+ ATPase" evidence="20">
    <location>
        <begin position="1292"/>
        <end position="1439"/>
    </location>
</feature>
<dbReference type="Proteomes" id="UP000677228">
    <property type="component" value="Unassembled WGS sequence"/>
</dbReference>
<dbReference type="Gene3D" id="1.20.58.1120">
    <property type="match status" value="1"/>
</dbReference>
<dbReference type="EMBL" id="CAJOBC010000943">
    <property type="protein sequence ID" value="CAF3641061.1"/>
    <property type="molecule type" value="Genomic_DNA"/>
</dbReference>
<comment type="function">
    <text evidence="16">Force generating protein of eukaryotic cilia and flagella. Produces force towards the minus ends of microtubules. Dynein has ATPase activity; the force-producing power stroke is thought to occur on release of ADP. Required for assembly of the I1 inner arm complex and its targeting to the appropriate axoneme location. Also required for phototaxis.</text>
</comment>
<dbReference type="GO" id="GO:0036159">
    <property type="term" value="P:inner dynein arm assembly"/>
    <property type="evidence" value="ECO:0007669"/>
    <property type="project" value="UniProtKB-ARBA"/>
</dbReference>
<dbReference type="OrthoDB" id="10251809at2759"/>
<dbReference type="Gene3D" id="3.20.180.20">
    <property type="entry name" value="Dynein heavy chain, N-terminal domain 2"/>
    <property type="match status" value="1"/>
</dbReference>
<protein>
    <recommendedName>
        <fullName evidence="18">Dynein-1, subspecies f</fullName>
    </recommendedName>
</protein>
<evidence type="ECO:0000256" key="10">
    <source>
        <dbReference type="ARBA" id="ARBA00023017"/>
    </source>
</evidence>
<feature type="coiled-coil region" evidence="19">
    <location>
        <begin position="67"/>
        <end position="94"/>
    </location>
</feature>
<dbReference type="Gene3D" id="1.10.8.710">
    <property type="match status" value="1"/>
</dbReference>
<dbReference type="InterPro" id="IPR043160">
    <property type="entry name" value="Dynein_C_barrel"/>
</dbReference>
<dbReference type="Proteomes" id="UP000681722">
    <property type="component" value="Unassembled WGS sequence"/>
</dbReference>
<dbReference type="PANTHER" id="PTHR22878">
    <property type="entry name" value="DYNEIN HEAVY CHAIN 6, AXONEMAL-LIKE-RELATED"/>
    <property type="match status" value="1"/>
</dbReference>
<comment type="subcellular location">
    <subcellularLocation>
        <location evidence="1">Cell projection</location>
        <location evidence="1">Cilium</location>
        <location evidence="1">Flagellum</location>
    </subcellularLocation>
    <subcellularLocation>
        <location evidence="2">Cytoplasm</location>
        <location evidence="2">Cytoskeleton</location>
        <location evidence="2">Cilium axoneme</location>
    </subcellularLocation>
</comment>
<gene>
    <name evidence="22" type="ORF">GPM918_LOCUS6193</name>
    <name evidence="21" type="ORF">OVA965_LOCUS519</name>
    <name evidence="24" type="ORF">SRO942_LOCUS6193</name>
    <name evidence="23" type="ORF">TMI583_LOCUS519</name>
</gene>
<keyword evidence="13" id="KW-0505">Motor protein</keyword>
<dbReference type="Pfam" id="PF12774">
    <property type="entry name" value="AAA_6"/>
    <property type="match status" value="1"/>
</dbReference>
<dbReference type="InterPro" id="IPR024743">
    <property type="entry name" value="Dynein_HC_stalk"/>
</dbReference>
<dbReference type="Pfam" id="PF18198">
    <property type="entry name" value="AAA_lid_11"/>
    <property type="match status" value="1"/>
</dbReference>
<keyword evidence="15" id="KW-0966">Cell projection</keyword>
<dbReference type="FunFam" id="1.20.920.20:FF:000001">
    <property type="entry name" value="dynein heavy chain 2, axonemal"/>
    <property type="match status" value="1"/>
</dbReference>
<evidence type="ECO:0000313" key="23">
    <source>
        <dbReference type="EMBL" id="CAF3501108.1"/>
    </source>
</evidence>
<keyword evidence="4" id="KW-0963">Cytoplasm</keyword>
<proteinExistence type="inferred from homology"/>
<sequence length="3310" mass="386567">MLELHRTLPRMWSNYKLILEESTTSFKRVKEEMKVLLQKEQEKCQNQIIELQKFLKIKGPHGAEIAVHTALSEIESIENQIAGIENDEKRLKIAYRIFNLDMPVSKELQNIKKDIEILKSIWLMAKEYELLATWKTKEFKELRIDELDDFAQSYYKKLFKMSRDYKDKEWEILDSLRDQIHTLRRTMPLISSLHNPHMRPRHWNQIKLETEKSFNEESKEFTLEKILDLHFEENIQILTEISENATKEYSIERILEKIVDIWENLKFDTILHKANVYRLKAPDDIIQFVEEHTAQISTMKGTRHVKPFQTEVNYWEKSIAQVSELIDGLLDVQRQWLYMEGIFTSEDVQRQLPREAAEFKYIDTTWQDIINKIRENPKALRITTTLNLFDKIQDLLKLLDKIQKKMEDYLETKRRIFPRFYFISNEELVEILGLSRQPDLIQPQLKKLFEGIKTLRSLMKKTFIANGMISHEGEEVNLIASISLDGNVELWLKDLEIKMQLSIREYLKNTLAALRQNLGKREKWVRDWPSQCCVTASKIEWTSATTKALHTAKADGSTKPLKRLFRTQLKILDKYSTMVRLQLNNVLRLRIVSLITKEVHGRDIIEKLIKSNTIDSQAFEYQMQLRFYWERYESQEECIIRQTITKFRYNYEYLGCTSRLVVSPLTDRCFITLTTALHLFRGGSPKGPAGTGKTETIKDLGKDFAIYVVVQNCSDAMDYKSMGKIFSGLAQSGSWGCFDEFNRINIEVLSVVAQQILSILTALASKQKQFLFEGNEISLLSQVGIFITMNPGYTGRTELPDNLTSMFRPISMVIPDSIYIAEIFLFSEGFQKTRNLARKVYTLYQLSAQQLSKQDHYDFGLRSLTAVLRYAGGKKRANVKLTDDEVLLLAMFDMNAPKMTAQDLPLFKGIVEDLFPDIEQPKVDYTNLIEAIEEEMSNHNLQITSITVQKVIELYETRNSRHSIMLVGKTLSGKTTTWKLLKYSCILLNKRGIIEFNKITEYPINPKAVTLGELYGEFNLATSEWNDGILSTIMRQVCADEKPDEKWILFDSPVDTSWIESMNSLMDDNKLLTLANGERISMPSQVVLLFETEDLSITSPATVSRAGIVYCDYEQLGWKPYLESWIVRKQGDLQSELRDFLTKYLDIIMKSKRQNCQELVSIHELNGIISFTKLFDTFYFSEEVQSLLENDIISRITEMWMVFCLLWSIAASVDDIGRKKIDIIFREIEGTFPNKDTVFEFYVDMRNRTWIHWEETLKNGWIYDGTLPFYKIIVPTVDTARYEFIIRSLVLAKHPMLLVGAVGTGKTTVCENVLNKLDLEQYNLLIVHMSAQTTSKMLQDIFESNLEKRAKNIFVPLNGRKMVSFIDDLNMSGKDLYGSYPPLELIRTWIDYEFWYDRKTQGMKYIKDLFLLTTMGPPDGGRQQLPRRFQSRFNLINMTFPMDQEIHRIFGTMLNQKFVDFEDEVKYMDSIITKATVSLYQTVEKKYLPTPTKLHYTFNMRDISRMFEGLLLCSKQLITTKIQILRLWIHEAHRVYSDRFITVKDNEQFVQIILQEKLAHYFDQVYHNVCPNREQPLFTDILRTDNLYDDIKDQNKLKNFLIKTLEEYNQTPLIISMDLVMFKDAISHIIRLIRVFRRPRGNMLILGVGGSGRQSLTRLAAFICEIIVFQIEIGRKYGHMEFKEDLRRLMKLCGINNRETVFLFVDTQIVDSIFLEDINALLHSGEVPNLFRNEDIQEIRSNLQGVMLRQGISDTNLNVIKFFLERVKSNLHIVICMSPFGETFRNYIRMYPALVNCTTIDYFSEWPYEALIEVSHRYLAKFKFAENNENIHRYLADLCAIIHTTTKVLAQRMKDELRREVYVTPTNYLQFVSNYGIIFELERSKILFEYNRLQAGIAKVAETREKVAEISLELEKKKILVANLQKECEAFLLKIVEQKNSASERERQVQAFGHRIADEEIRCQTTAQAAQEELSEAEPLLAKANEALQKLTKKEIGEVKAYVRPPAAVASVMRGLMILKGKEDSWEEARRDIADVNFIGKLLTFKADEISDRTLRKIQPFINDPEMTIEKVKSISGAAGALCNWIRAVESYARIYRIVQPKKERYQKAASELQEKQYLLQESKDELAGIQKKIEELRIEYEIKIKEKNELQRNAEETAMFLDRATKLLDGVTEKRATWDITCATLLENQLDLVGNCLLACAFLSYMGLFLSDYRDDIMQNVWIKELERRGIRYKKDYNFSQFMITPTQIREWNIQGLPRDNFSTENAILTTRSWSQPLFIDPQSQATKWIKRMEKLNGLKITDLQTRDYMKIIEECVKTGNPCLCQNILEDLPETLNPILNKKVRKVGDHYVLTLGDREINYNSQFRFYMATRLSNPHYKPEIYSKVNIINFAIKEQGLQEQLLGIVVRKEKPELEAQKDKCIVTMASKRKEKEQLEQEFLRLLSETKGSLLENVKVFESLDLSKQSQKDIEDTLKINEETEAKIDITREQYRSVAQRASILFFILNDLGHIDPMYQFSLEAYVQLFILSIEKSPRSLKLNERIEKLNDYHTYAVYRYGCRGLFERHKLLFSFHMCTKIMDVDGRLNHDEYNFFLRASALVIDRDTQFSNPFPQWLSETKWDQMSELIRMPDYRFLRDAFDQFPKDWKEWYRSERAEETSLPGTIDSLINEFGKMLIIRCLRPDRVAICVFNFVTHNIGSKFVEPPILQLTSILEDSDKRSPLIFVLSPGVDPSNKLQQLVEERKMTSRFFSLSLGQGQALVARKLLEQGMKKGHWVYLANCHLSISWLPELDKIVEQLQTAAVHNEFRLWLSSSPTPNFPISILQTGLKITNEPPKRWVFDDDDDDDDSKCRLSFHIPSIRFKRVLGHKNRIFGIKANMKRLYETITLEQFQRCRKGEQYRKLLFTLTFLHSIIIERKKFLQLGWNVNYSFNDSDFQISENLLQIYLDDYEKTPFEALKYLIAIVIYGGHCTDEWDMRLLQIYIDSYIREDMLETTYYKLSSLPYYYVPSDGSLKIYKNFINSMPWTDHPEAFGQHSNADVASQIQESKILFDTLLAVLPQKTSAAAEKEVEDEVRKAAADMLKSMPHEINIEAVTNYIIEGLVVMSSDLDEIFKCIYEGRLPATWQKTYFSMKPLGAWFQDLRQRMEFFNSWVEHARLPQVYWISAFSYPTAFLTAVLQRTSRKDQIAVDLLSWEFEVMKQTDDKYLPEIEEGIYVTGLYLEGAGWDKKMGTLTEAQSMQLVTKMPTIHFKPVEHKKKSIRGLYTCPCYYNPARAGSFILAVELKSGPMPAEHWIKCATALLMNLDL</sequence>
<dbReference type="GO" id="GO:0045505">
    <property type="term" value="F:dynein intermediate chain binding"/>
    <property type="evidence" value="ECO:0007669"/>
    <property type="project" value="InterPro"/>
</dbReference>
<dbReference type="EMBL" id="CAJNOQ010000943">
    <property type="protein sequence ID" value="CAF0853351.1"/>
    <property type="molecule type" value="Genomic_DNA"/>
</dbReference>
<dbReference type="Gene3D" id="1.20.920.30">
    <property type="match status" value="1"/>
</dbReference>
<keyword evidence="10" id="KW-0243">Dynein</keyword>
<dbReference type="EMBL" id="CAJOBA010000073">
    <property type="protein sequence ID" value="CAF3501108.1"/>
    <property type="molecule type" value="Genomic_DNA"/>
</dbReference>
<dbReference type="Gene3D" id="6.10.140.1060">
    <property type="match status" value="1"/>
</dbReference>
<dbReference type="InterPro" id="IPR013602">
    <property type="entry name" value="Dynein_heavy_linker"/>
</dbReference>
<dbReference type="GO" id="GO:0008569">
    <property type="term" value="F:minus-end-directed microtubule motor activity"/>
    <property type="evidence" value="ECO:0007669"/>
    <property type="project" value="InterPro"/>
</dbReference>
<dbReference type="InterPro" id="IPR027417">
    <property type="entry name" value="P-loop_NTPase"/>
</dbReference>
<keyword evidence="12" id="KW-0969">Cilium</keyword>
<dbReference type="Pfam" id="PF12780">
    <property type="entry name" value="AAA_8"/>
    <property type="match status" value="1"/>
</dbReference>
<evidence type="ECO:0000259" key="20">
    <source>
        <dbReference type="SMART" id="SM00382"/>
    </source>
</evidence>
<dbReference type="Gene3D" id="1.20.920.20">
    <property type="match status" value="1"/>
</dbReference>
<dbReference type="Pfam" id="PF08393">
    <property type="entry name" value="DHC_N2"/>
    <property type="match status" value="1"/>
</dbReference>
<evidence type="ECO:0000313" key="24">
    <source>
        <dbReference type="EMBL" id="CAF3641061.1"/>
    </source>
</evidence>
<dbReference type="InterPro" id="IPR035699">
    <property type="entry name" value="AAA_6"/>
</dbReference>
<comment type="caution">
    <text evidence="22">The sequence shown here is derived from an EMBL/GenBank/DDBJ whole genome shotgun (WGS) entry which is preliminary data.</text>
</comment>
<dbReference type="Pfam" id="PF12775">
    <property type="entry name" value="AAA_7"/>
    <property type="match status" value="1"/>
</dbReference>
<evidence type="ECO:0000313" key="25">
    <source>
        <dbReference type="Proteomes" id="UP000663829"/>
    </source>
</evidence>
<dbReference type="SMART" id="SM00382">
    <property type="entry name" value="AAA"/>
    <property type="match status" value="2"/>
</dbReference>
<dbReference type="InterPro" id="IPR041658">
    <property type="entry name" value="AAA_lid_11"/>
</dbReference>
<evidence type="ECO:0000256" key="19">
    <source>
        <dbReference type="SAM" id="Coils"/>
    </source>
</evidence>
<accession>A0A813WMH7</accession>
<dbReference type="Pfam" id="PF17852">
    <property type="entry name" value="Dynein_AAA_lid"/>
    <property type="match status" value="1"/>
</dbReference>
<dbReference type="GO" id="GO:0008017">
    <property type="term" value="F:microtubule binding"/>
    <property type="evidence" value="ECO:0007669"/>
    <property type="project" value="UniProtKB-ARBA"/>
</dbReference>
<keyword evidence="14" id="KW-0206">Cytoskeleton</keyword>
<dbReference type="Proteomes" id="UP000682733">
    <property type="component" value="Unassembled WGS sequence"/>
</dbReference>
<dbReference type="Gene3D" id="1.10.472.130">
    <property type="match status" value="1"/>
</dbReference>
<comment type="similarity">
    <text evidence="3">Belongs to the dynein heavy chain family.</text>
</comment>
<evidence type="ECO:0000256" key="15">
    <source>
        <dbReference type="ARBA" id="ARBA00023273"/>
    </source>
</evidence>
<dbReference type="PANTHER" id="PTHR22878:SF68">
    <property type="entry name" value="DYNEIN HEAVY CHAIN 6, AXONEMAL-LIKE"/>
    <property type="match status" value="1"/>
</dbReference>
<feature type="coiled-coil region" evidence="19">
    <location>
        <begin position="2420"/>
        <end position="2447"/>
    </location>
</feature>
<evidence type="ECO:0000256" key="3">
    <source>
        <dbReference type="ARBA" id="ARBA00008887"/>
    </source>
</evidence>
<dbReference type="InterPro" id="IPR042222">
    <property type="entry name" value="Dynein_2_N"/>
</dbReference>
<dbReference type="GO" id="GO:0060294">
    <property type="term" value="P:cilium movement involved in cell motility"/>
    <property type="evidence" value="ECO:0007669"/>
    <property type="project" value="UniProtKB-ARBA"/>
</dbReference>
<name>A0A813WMH7_9BILA</name>
<evidence type="ECO:0000256" key="7">
    <source>
        <dbReference type="ARBA" id="ARBA00022741"/>
    </source>
</evidence>
<keyword evidence="7" id="KW-0547">Nucleotide-binding</keyword>
<keyword evidence="5" id="KW-0493">Microtubule</keyword>
<evidence type="ECO:0000256" key="2">
    <source>
        <dbReference type="ARBA" id="ARBA00004430"/>
    </source>
</evidence>
<dbReference type="CDD" id="cd00009">
    <property type="entry name" value="AAA"/>
    <property type="match status" value="1"/>
</dbReference>
<dbReference type="SUPFAM" id="SSF52540">
    <property type="entry name" value="P-loop containing nucleoside triphosphate hydrolases"/>
    <property type="match status" value="4"/>
</dbReference>